<dbReference type="RefSeq" id="WP_263071639.1">
    <property type="nucleotide sequence ID" value="NZ_JAOUSF010000001.1"/>
</dbReference>
<sequence>MTTHLHITSWAVAIILFVVALILIKNGKAKPAKIVQMILRVFYLLVIASGIQLFLAVDPSMGYHIKLLFGILVIAMLEMVLVRTVKGKSTVVFWTLLIIFFAITIYLGLSLPLGWWTFR</sequence>
<feature type="transmembrane region" description="Helical" evidence="5">
    <location>
        <begin position="6"/>
        <end position="25"/>
    </location>
</feature>
<name>A0AAE3IS78_9BACI</name>
<dbReference type="AlphaFoldDB" id="A0AAE3IS78"/>
<keyword evidence="4 5" id="KW-0472">Membrane</keyword>
<comment type="similarity">
    <text evidence="5">Belongs to the UPF0344 family.</text>
</comment>
<dbReference type="HAMAP" id="MF_01536">
    <property type="entry name" value="UPF0344"/>
    <property type="match status" value="1"/>
</dbReference>
<keyword evidence="2 5" id="KW-0812">Transmembrane</keyword>
<evidence type="ECO:0000256" key="4">
    <source>
        <dbReference type="ARBA" id="ARBA00023136"/>
    </source>
</evidence>
<dbReference type="GO" id="GO:0005886">
    <property type="term" value="C:plasma membrane"/>
    <property type="evidence" value="ECO:0007669"/>
    <property type="project" value="UniProtKB-SubCell"/>
</dbReference>
<evidence type="ECO:0000256" key="1">
    <source>
        <dbReference type="ARBA" id="ARBA00022475"/>
    </source>
</evidence>
<evidence type="ECO:0000256" key="2">
    <source>
        <dbReference type="ARBA" id="ARBA00022692"/>
    </source>
</evidence>
<feature type="transmembrane region" description="Helical" evidence="5">
    <location>
        <begin position="63"/>
        <end position="82"/>
    </location>
</feature>
<proteinExistence type="inferred from homology"/>
<evidence type="ECO:0000256" key="3">
    <source>
        <dbReference type="ARBA" id="ARBA00022989"/>
    </source>
</evidence>
<keyword evidence="3 5" id="KW-1133">Transmembrane helix</keyword>
<keyword evidence="7" id="KW-1185">Reference proteome</keyword>
<keyword evidence="1 5" id="KW-1003">Cell membrane</keyword>
<protein>
    <recommendedName>
        <fullName evidence="5">UPF0344 protein OEV98_02685</fullName>
    </recommendedName>
</protein>
<comment type="subcellular location">
    <subcellularLocation>
        <location evidence="5">Cell membrane</location>
        <topology evidence="5">Multi-pass membrane protein</topology>
    </subcellularLocation>
</comment>
<evidence type="ECO:0000313" key="7">
    <source>
        <dbReference type="Proteomes" id="UP001209318"/>
    </source>
</evidence>
<dbReference type="Proteomes" id="UP001209318">
    <property type="component" value="Unassembled WGS sequence"/>
</dbReference>
<comment type="caution">
    <text evidence="6">The sequence shown here is derived from an EMBL/GenBank/DDBJ whole genome shotgun (WGS) entry which is preliminary data.</text>
</comment>
<feature type="transmembrane region" description="Helical" evidence="5">
    <location>
        <begin position="91"/>
        <end position="116"/>
    </location>
</feature>
<evidence type="ECO:0000256" key="5">
    <source>
        <dbReference type="HAMAP-Rule" id="MF_01536"/>
    </source>
</evidence>
<dbReference type="InterPro" id="IPR010899">
    <property type="entry name" value="UPF0344"/>
</dbReference>
<gene>
    <name evidence="6" type="ORF">OEV98_02685</name>
</gene>
<feature type="transmembrane region" description="Helical" evidence="5">
    <location>
        <begin position="37"/>
        <end position="57"/>
    </location>
</feature>
<evidence type="ECO:0000313" key="6">
    <source>
        <dbReference type="EMBL" id="MCU9612469.1"/>
    </source>
</evidence>
<accession>A0AAE3IS78</accession>
<reference evidence="6" key="1">
    <citation type="submission" date="2022-10" db="EMBL/GenBank/DDBJ databases">
        <title>Description of Fervidibacillus gen. nov. in the family Fervidibacillaceae fam. nov. with two species, Fervidibacillus albus sp. nov., and Fervidibacillus halotolerans sp. nov., isolated from tidal flat sediments.</title>
        <authorList>
            <person name="Kwon K.K."/>
            <person name="Yang S.-H."/>
        </authorList>
    </citation>
    <scope>NUCLEOTIDE SEQUENCE</scope>
    <source>
        <strain evidence="6">JCM 19140</strain>
    </source>
</reference>
<organism evidence="6 7">
    <name type="scientific">Perspicuibacillus lycopersici</name>
    <dbReference type="NCBI Taxonomy" id="1325689"/>
    <lineage>
        <taxon>Bacteria</taxon>
        <taxon>Bacillati</taxon>
        <taxon>Bacillota</taxon>
        <taxon>Bacilli</taxon>
        <taxon>Bacillales</taxon>
        <taxon>Bacillaceae</taxon>
        <taxon>Perspicuibacillus</taxon>
    </lineage>
</organism>
<dbReference type="EMBL" id="JAOUSF010000001">
    <property type="protein sequence ID" value="MCU9612469.1"/>
    <property type="molecule type" value="Genomic_DNA"/>
</dbReference>
<dbReference type="Pfam" id="PF07457">
    <property type="entry name" value="DUF1516"/>
    <property type="match status" value="1"/>
</dbReference>